<dbReference type="InterPro" id="IPR000182">
    <property type="entry name" value="GNAT_dom"/>
</dbReference>
<dbReference type="STRING" id="1333998.M2A_2149"/>
<dbReference type="PANTHER" id="PTHR43877">
    <property type="entry name" value="AMINOALKYLPHOSPHONATE N-ACETYLTRANSFERASE-RELATED-RELATED"/>
    <property type="match status" value="1"/>
</dbReference>
<dbReference type="AlphaFoldDB" id="A0A081BC82"/>
<dbReference type="GO" id="GO:0016747">
    <property type="term" value="F:acyltransferase activity, transferring groups other than amino-acyl groups"/>
    <property type="evidence" value="ECO:0007669"/>
    <property type="project" value="InterPro"/>
</dbReference>
<dbReference type="EMBL" id="BBIO01000011">
    <property type="protein sequence ID" value="GAK45650.1"/>
    <property type="molecule type" value="Genomic_DNA"/>
</dbReference>
<proteinExistence type="predicted"/>
<reference evidence="4 5" key="1">
    <citation type="submission" date="2014-07" db="EMBL/GenBank/DDBJ databases">
        <title>Tepidicaulis marinum gen. nov., sp. nov., a novel marine bacterium denitrifying nitrate to nitrous oxide strictly under microaerobic conditions.</title>
        <authorList>
            <person name="Takeuchi M."/>
            <person name="Yamagishi T."/>
            <person name="Kamagata Y."/>
            <person name="Oshima K."/>
            <person name="Hattori M."/>
            <person name="Katayama T."/>
            <person name="Hanada S."/>
            <person name="Tamaki H."/>
            <person name="Marumo K."/>
            <person name="Maeda H."/>
            <person name="Nedachi M."/>
            <person name="Iwasaki W."/>
            <person name="Suwa Y."/>
            <person name="Sakata S."/>
        </authorList>
    </citation>
    <scope>NUCLEOTIDE SEQUENCE [LARGE SCALE GENOMIC DNA]</scope>
    <source>
        <strain evidence="4 5">MA2</strain>
    </source>
</reference>
<keyword evidence="2" id="KW-0012">Acyltransferase</keyword>
<dbReference type="InterPro" id="IPR016181">
    <property type="entry name" value="Acyl_CoA_acyltransferase"/>
</dbReference>
<name>A0A081BC82_9HYPH</name>
<feature type="domain" description="N-acetyltransferase" evidence="3">
    <location>
        <begin position="15"/>
        <end position="159"/>
    </location>
</feature>
<dbReference type="PROSITE" id="PS51186">
    <property type="entry name" value="GNAT"/>
    <property type="match status" value="1"/>
</dbReference>
<accession>A0A081BC82</accession>
<dbReference type="Pfam" id="PF00583">
    <property type="entry name" value="Acetyltransf_1"/>
    <property type="match status" value="1"/>
</dbReference>
<dbReference type="RefSeq" id="WP_045447098.1">
    <property type="nucleotide sequence ID" value="NZ_BBIO01000011.1"/>
</dbReference>
<evidence type="ECO:0000256" key="1">
    <source>
        <dbReference type="ARBA" id="ARBA00022679"/>
    </source>
</evidence>
<protein>
    <submittedName>
        <fullName evidence="4">GCN5-related N-acetyltransferase</fullName>
    </submittedName>
</protein>
<dbReference type="SUPFAM" id="SSF55729">
    <property type="entry name" value="Acyl-CoA N-acyltransferases (Nat)"/>
    <property type="match status" value="1"/>
</dbReference>
<gene>
    <name evidence="4" type="ORF">M2A_2149</name>
</gene>
<dbReference type="eggNOG" id="COG0456">
    <property type="taxonomic scope" value="Bacteria"/>
</dbReference>
<comment type="caution">
    <text evidence="4">The sequence shown here is derived from an EMBL/GenBank/DDBJ whole genome shotgun (WGS) entry which is preliminary data.</text>
</comment>
<organism evidence="4 5">
    <name type="scientific">Tepidicaulis marinus</name>
    <dbReference type="NCBI Taxonomy" id="1333998"/>
    <lineage>
        <taxon>Bacteria</taxon>
        <taxon>Pseudomonadati</taxon>
        <taxon>Pseudomonadota</taxon>
        <taxon>Alphaproteobacteria</taxon>
        <taxon>Hyphomicrobiales</taxon>
        <taxon>Parvibaculaceae</taxon>
        <taxon>Tepidicaulis</taxon>
    </lineage>
</organism>
<keyword evidence="5" id="KW-1185">Reference proteome</keyword>
<dbReference type="CDD" id="cd04301">
    <property type="entry name" value="NAT_SF"/>
    <property type="match status" value="1"/>
</dbReference>
<keyword evidence="1 4" id="KW-0808">Transferase</keyword>
<dbReference type="PANTHER" id="PTHR43877:SF2">
    <property type="entry name" value="AMINOALKYLPHOSPHONATE N-ACETYLTRANSFERASE-RELATED"/>
    <property type="match status" value="1"/>
</dbReference>
<evidence type="ECO:0000313" key="4">
    <source>
        <dbReference type="EMBL" id="GAK45650.1"/>
    </source>
</evidence>
<evidence type="ECO:0000256" key="2">
    <source>
        <dbReference type="ARBA" id="ARBA00023315"/>
    </source>
</evidence>
<dbReference type="Gene3D" id="3.40.630.30">
    <property type="match status" value="1"/>
</dbReference>
<dbReference type="Proteomes" id="UP000028702">
    <property type="component" value="Unassembled WGS sequence"/>
</dbReference>
<sequence>MTVQVRVAGPEDRPVLLRFMAALQEYERALEANRTPGPEMAKPHLSHLEEEAAAHQGVMLIAEEEGKPLGFIAAMVDTDPGFFVAEKERRFGYIADIYVEEAARGTGAGQALMAAAEAHFKALGLTQVRLFAVAGNKSAQRFYEKSGYGLYEVSLRKYL</sequence>
<evidence type="ECO:0000259" key="3">
    <source>
        <dbReference type="PROSITE" id="PS51186"/>
    </source>
</evidence>
<dbReference type="InterPro" id="IPR050832">
    <property type="entry name" value="Bact_Acetyltransf"/>
</dbReference>
<evidence type="ECO:0000313" key="5">
    <source>
        <dbReference type="Proteomes" id="UP000028702"/>
    </source>
</evidence>